<protein>
    <recommendedName>
        <fullName evidence="4">Glycosyl-4,4'-diaponeurosporenoate acyltransferase</fullName>
    </recommendedName>
</protein>
<gene>
    <name evidence="2" type="ORF">QE424_003523</name>
</gene>
<evidence type="ECO:0000313" key="2">
    <source>
        <dbReference type="EMBL" id="MDQ1110364.1"/>
    </source>
</evidence>
<name>A0AAP5AKR0_9GAMM</name>
<feature type="transmembrane region" description="Helical" evidence="1">
    <location>
        <begin position="6"/>
        <end position="26"/>
    </location>
</feature>
<evidence type="ECO:0000313" key="3">
    <source>
        <dbReference type="Proteomes" id="UP001226084"/>
    </source>
</evidence>
<evidence type="ECO:0008006" key="4">
    <source>
        <dbReference type="Google" id="ProtNLM"/>
    </source>
</evidence>
<keyword evidence="1" id="KW-1133">Transmembrane helix</keyword>
<dbReference type="Proteomes" id="UP001226084">
    <property type="component" value="Unassembled WGS sequence"/>
</dbReference>
<keyword evidence="1" id="KW-0812">Transmembrane</keyword>
<dbReference type="EMBL" id="JAUTAS010000001">
    <property type="protein sequence ID" value="MDQ1110364.1"/>
    <property type="molecule type" value="Genomic_DNA"/>
</dbReference>
<proteinExistence type="predicted"/>
<dbReference type="AlphaFoldDB" id="A0AAP5AKR0"/>
<reference evidence="2" key="1">
    <citation type="submission" date="2023-07" db="EMBL/GenBank/DDBJ databases">
        <title>Functional and genomic diversity of the sorghum phyllosphere microbiome.</title>
        <authorList>
            <person name="Shade A."/>
        </authorList>
    </citation>
    <scope>NUCLEOTIDE SEQUENCE</scope>
    <source>
        <strain evidence="2">SORGH_AS_0457</strain>
    </source>
</reference>
<keyword evidence="1" id="KW-0472">Membrane</keyword>
<feature type="transmembrane region" description="Helical" evidence="1">
    <location>
        <begin position="110"/>
        <end position="127"/>
    </location>
</feature>
<accession>A0AAP5AKR0</accession>
<feature type="transmembrane region" description="Helical" evidence="1">
    <location>
        <begin position="133"/>
        <end position="149"/>
    </location>
</feature>
<sequence>MALWYLVVGVMVLEIVLQLAWSPFYFRTGIRLFNERIPATAEMRHRLVLNCLERDVATSDWMPMVFRPLPDGRMAFRESFFTSFTGRYYPVMRGLVVVDARRNQVRVEGICNWMTLAIAVLCVAMPMVAASTWPMLMMLGLFVYCYFIQRRRYHAVAEALREQMRVELPEAIMALRRRTQ</sequence>
<comment type="caution">
    <text evidence="2">The sequence shown here is derived from an EMBL/GenBank/DDBJ whole genome shotgun (WGS) entry which is preliminary data.</text>
</comment>
<evidence type="ECO:0000256" key="1">
    <source>
        <dbReference type="SAM" id="Phobius"/>
    </source>
</evidence>
<dbReference type="RefSeq" id="WP_307107726.1">
    <property type="nucleotide sequence ID" value="NZ_JAUTAS010000001.1"/>
</dbReference>
<organism evidence="2 3">
    <name type="scientific">Stenotrophomonas rhizophila</name>
    <dbReference type="NCBI Taxonomy" id="216778"/>
    <lineage>
        <taxon>Bacteria</taxon>
        <taxon>Pseudomonadati</taxon>
        <taxon>Pseudomonadota</taxon>
        <taxon>Gammaproteobacteria</taxon>
        <taxon>Lysobacterales</taxon>
        <taxon>Lysobacteraceae</taxon>
        <taxon>Stenotrophomonas</taxon>
    </lineage>
</organism>